<organism evidence="15 16">
    <name type="scientific">Frankliniella fusca</name>
    <dbReference type="NCBI Taxonomy" id="407009"/>
    <lineage>
        <taxon>Eukaryota</taxon>
        <taxon>Metazoa</taxon>
        <taxon>Ecdysozoa</taxon>
        <taxon>Arthropoda</taxon>
        <taxon>Hexapoda</taxon>
        <taxon>Insecta</taxon>
        <taxon>Pterygota</taxon>
        <taxon>Neoptera</taxon>
        <taxon>Paraneoptera</taxon>
        <taxon>Thysanoptera</taxon>
        <taxon>Terebrantia</taxon>
        <taxon>Thripoidea</taxon>
        <taxon>Thripidae</taxon>
        <taxon>Frankliniella</taxon>
    </lineage>
</organism>
<protein>
    <submittedName>
        <fullName evidence="15">Pickpocket protein 28</fullName>
    </submittedName>
</protein>
<dbReference type="AlphaFoldDB" id="A0AAE1I2Y9"/>
<dbReference type="Gene3D" id="1.10.287.770">
    <property type="entry name" value="YojJ-like"/>
    <property type="match status" value="1"/>
</dbReference>
<dbReference type="PANTHER" id="PTHR11690:SF184">
    <property type="entry name" value="PICKPOCKET 31"/>
    <property type="match status" value="1"/>
</dbReference>
<comment type="subcellular location">
    <subcellularLocation>
        <location evidence="1">Membrane</location>
        <topology evidence="1">Multi-pass membrane protein</topology>
    </subcellularLocation>
</comment>
<evidence type="ECO:0000256" key="8">
    <source>
        <dbReference type="ARBA" id="ARBA00023065"/>
    </source>
</evidence>
<dbReference type="GO" id="GO:0005886">
    <property type="term" value="C:plasma membrane"/>
    <property type="evidence" value="ECO:0007669"/>
    <property type="project" value="TreeGrafter"/>
</dbReference>
<dbReference type="Gene3D" id="2.60.470.10">
    <property type="entry name" value="Acid-sensing ion channels like domains"/>
    <property type="match status" value="1"/>
</dbReference>
<evidence type="ECO:0000256" key="2">
    <source>
        <dbReference type="ARBA" id="ARBA00007193"/>
    </source>
</evidence>
<evidence type="ECO:0000256" key="12">
    <source>
        <dbReference type="RuleBase" id="RU000679"/>
    </source>
</evidence>
<evidence type="ECO:0000256" key="3">
    <source>
        <dbReference type="ARBA" id="ARBA00022448"/>
    </source>
</evidence>
<keyword evidence="7" id="KW-0915">Sodium</keyword>
<keyword evidence="9 14" id="KW-0472">Membrane</keyword>
<sequence length="574" mass="64649">MARTARIPRLRCSTQMLSAGIKEYLQESSLHGLRYLADPGRHWSERLFWTIVCVAALIGTYFLLMSSYNAFQYHAVSFVSETAYLDWNTTFPAVSVCETESPDKLYESATKVFGVKRNRNLDFFLRDIVFFDGTCRSCSTQCGTVMNCTNDFLSIINMVRSNCTSLINNCRWNGEPFDCCQNFLPLQTETGFCFTINSLHNRHFLNGSRVNKQLIDLISNRRTGPGTLDFMAKESIKIFIHAPEDVPNFNHPQDEKESLFWGLNFHMRFAVTEIENDPQLLDVSVAQRNCRFPHENPLTLHDRYSYSTCIVECHAKYQMLFCNCTHHYMPNMHGLPVKTCGVEGLACLNQHSETLRSLKTSWSTKPGLACDCVSSCTEPEYSVVWKSSQGNDAEGDAEHEQEQGTRVRLMLDSLPTTRFRRNVVRTRLDLVVSMGGTAGLFLGASLLTLVELVYYACRTPSFKLRQWRQQYSKSAAAALEPTASPPGSRTRGDWDGDGRGLERAANPSALDAWGRLHQHGTSTSTSPTVRRVQPVLSAFQNAGKQPSSRLRRPGPGESAALNNMHHAGAFDLYM</sequence>
<feature type="transmembrane region" description="Helical" evidence="14">
    <location>
        <begin position="47"/>
        <end position="64"/>
    </location>
</feature>
<dbReference type="GO" id="GO:0015280">
    <property type="term" value="F:ligand-gated sodium channel activity"/>
    <property type="evidence" value="ECO:0007669"/>
    <property type="project" value="TreeGrafter"/>
</dbReference>
<dbReference type="InterPro" id="IPR001873">
    <property type="entry name" value="ENaC"/>
</dbReference>
<accession>A0AAE1I2Y9</accession>
<feature type="region of interest" description="Disordered" evidence="13">
    <location>
        <begin position="477"/>
        <end position="501"/>
    </location>
</feature>
<evidence type="ECO:0000256" key="1">
    <source>
        <dbReference type="ARBA" id="ARBA00004141"/>
    </source>
</evidence>
<evidence type="ECO:0000313" key="15">
    <source>
        <dbReference type="EMBL" id="KAK3932273.1"/>
    </source>
</evidence>
<keyword evidence="5 12" id="KW-0812">Transmembrane</keyword>
<dbReference type="EMBL" id="JAHWGI010001434">
    <property type="protein sequence ID" value="KAK3932273.1"/>
    <property type="molecule type" value="Genomic_DNA"/>
</dbReference>
<dbReference type="Pfam" id="PF00858">
    <property type="entry name" value="ASC"/>
    <property type="match status" value="1"/>
</dbReference>
<evidence type="ECO:0000256" key="9">
    <source>
        <dbReference type="ARBA" id="ARBA00023136"/>
    </source>
</evidence>
<name>A0AAE1I2Y9_9NEOP</name>
<evidence type="ECO:0000256" key="7">
    <source>
        <dbReference type="ARBA" id="ARBA00023053"/>
    </source>
</evidence>
<evidence type="ECO:0000256" key="10">
    <source>
        <dbReference type="ARBA" id="ARBA00023201"/>
    </source>
</evidence>
<feature type="compositionally biased region" description="Polar residues" evidence="13">
    <location>
        <begin position="539"/>
        <end position="548"/>
    </location>
</feature>
<evidence type="ECO:0000256" key="5">
    <source>
        <dbReference type="ARBA" id="ARBA00022692"/>
    </source>
</evidence>
<feature type="transmembrane region" description="Helical" evidence="14">
    <location>
        <begin position="428"/>
        <end position="456"/>
    </location>
</feature>
<keyword evidence="11 12" id="KW-0407">Ion channel</keyword>
<keyword evidence="16" id="KW-1185">Reference proteome</keyword>
<keyword evidence="6 14" id="KW-1133">Transmembrane helix</keyword>
<evidence type="ECO:0000313" key="16">
    <source>
        <dbReference type="Proteomes" id="UP001219518"/>
    </source>
</evidence>
<comment type="similarity">
    <text evidence="2 12">Belongs to the amiloride-sensitive sodium channel (TC 1.A.6) family.</text>
</comment>
<feature type="region of interest" description="Disordered" evidence="13">
    <location>
        <begin position="539"/>
        <end position="562"/>
    </location>
</feature>
<keyword evidence="3 12" id="KW-0813">Transport</keyword>
<reference evidence="15" key="1">
    <citation type="submission" date="2021-07" db="EMBL/GenBank/DDBJ databases">
        <authorList>
            <person name="Catto M.A."/>
            <person name="Jacobson A."/>
            <person name="Kennedy G."/>
            <person name="Labadie P."/>
            <person name="Hunt B.G."/>
            <person name="Srinivasan R."/>
        </authorList>
    </citation>
    <scope>NUCLEOTIDE SEQUENCE</scope>
    <source>
        <strain evidence="15">PL_HMW_Pooled</strain>
        <tissue evidence="15">Head</tissue>
    </source>
</reference>
<proteinExistence type="inferred from homology"/>
<evidence type="ECO:0000256" key="14">
    <source>
        <dbReference type="SAM" id="Phobius"/>
    </source>
</evidence>
<evidence type="ECO:0000256" key="6">
    <source>
        <dbReference type="ARBA" id="ARBA00022989"/>
    </source>
</evidence>
<keyword evidence="8 12" id="KW-0406">Ion transport</keyword>
<dbReference type="PRINTS" id="PR01078">
    <property type="entry name" value="AMINACHANNEL"/>
</dbReference>
<keyword evidence="4 12" id="KW-0894">Sodium channel</keyword>
<comment type="caution">
    <text evidence="15">The sequence shown here is derived from an EMBL/GenBank/DDBJ whole genome shotgun (WGS) entry which is preliminary data.</text>
</comment>
<keyword evidence="10 12" id="KW-0739">Sodium transport</keyword>
<evidence type="ECO:0000256" key="13">
    <source>
        <dbReference type="SAM" id="MobiDB-lite"/>
    </source>
</evidence>
<gene>
    <name evidence="15" type="ORF">KUF71_011601</name>
</gene>
<dbReference type="PANTHER" id="PTHR11690">
    <property type="entry name" value="AMILORIDE-SENSITIVE SODIUM CHANNEL-RELATED"/>
    <property type="match status" value="1"/>
</dbReference>
<evidence type="ECO:0000256" key="4">
    <source>
        <dbReference type="ARBA" id="ARBA00022461"/>
    </source>
</evidence>
<reference evidence="15" key="2">
    <citation type="journal article" date="2023" name="BMC Genomics">
        <title>Pest status, molecular evolution, and epigenetic factors derived from the genome assembly of Frankliniella fusca, a thysanopteran phytovirus vector.</title>
        <authorList>
            <person name="Catto M.A."/>
            <person name="Labadie P.E."/>
            <person name="Jacobson A.L."/>
            <person name="Kennedy G.G."/>
            <person name="Srinivasan R."/>
            <person name="Hunt B.G."/>
        </authorList>
    </citation>
    <scope>NUCLEOTIDE SEQUENCE</scope>
    <source>
        <strain evidence="15">PL_HMW_Pooled</strain>
    </source>
</reference>
<feature type="compositionally biased region" description="Basic and acidic residues" evidence="13">
    <location>
        <begin position="490"/>
        <end position="501"/>
    </location>
</feature>
<dbReference type="Proteomes" id="UP001219518">
    <property type="component" value="Unassembled WGS sequence"/>
</dbReference>
<evidence type="ECO:0000256" key="11">
    <source>
        <dbReference type="ARBA" id="ARBA00023303"/>
    </source>
</evidence>